<accession>A0ACC1QSL0</accession>
<sequence length="372" mass="42689">MYEVFMTSIVEDAEFTSACSVLEGLCSMKPWESVVRVLYYQGPPRPVGLSNQTSIEKPIRKNVAPLWRELHQNLSRQSYIVQARYEILKDRDFGSEAKPMELDATPGVLRWADFPDPPHGKPLLTQRKMVELWEQRAIPSVLIDNQHQFKGEMVEETYRFFRDEIEFALTKQYFFNPIQEYTPLESRQPNAFSPVAQLPAWNSLTPVDMQERWIMQVRTHVLQDNKPDEIRKAQDKLMALRNELEGIFDFRTIDRKVYDTRIAQQQQGVQALPQKDLLEVGDAEGLLEGGDGAVGVALDVGVDGLDGDAQPKTEFSIFVLHNKDKTKKGTLPDEMIPSRYHAARTVGDVWINYPWEAINIEEHDQNADAGRK</sequence>
<dbReference type="Proteomes" id="UP001148737">
    <property type="component" value="Unassembled WGS sequence"/>
</dbReference>
<proteinExistence type="predicted"/>
<organism evidence="1 2">
    <name type="scientific">Lecanicillium saksenae</name>
    <dbReference type="NCBI Taxonomy" id="468837"/>
    <lineage>
        <taxon>Eukaryota</taxon>
        <taxon>Fungi</taxon>
        <taxon>Dikarya</taxon>
        <taxon>Ascomycota</taxon>
        <taxon>Pezizomycotina</taxon>
        <taxon>Sordariomycetes</taxon>
        <taxon>Hypocreomycetidae</taxon>
        <taxon>Hypocreales</taxon>
        <taxon>Cordycipitaceae</taxon>
        <taxon>Lecanicillium</taxon>
    </lineage>
</organism>
<comment type="caution">
    <text evidence="1">The sequence shown here is derived from an EMBL/GenBank/DDBJ whole genome shotgun (WGS) entry which is preliminary data.</text>
</comment>
<evidence type="ECO:0000313" key="2">
    <source>
        <dbReference type="Proteomes" id="UP001148737"/>
    </source>
</evidence>
<keyword evidence="2" id="KW-1185">Reference proteome</keyword>
<dbReference type="EMBL" id="JANAKD010000600">
    <property type="protein sequence ID" value="KAJ3492448.1"/>
    <property type="molecule type" value="Genomic_DNA"/>
</dbReference>
<protein>
    <submittedName>
        <fullName evidence="1">Uncharacterized protein</fullName>
    </submittedName>
</protein>
<gene>
    <name evidence="1" type="ORF">NLG97_g5388</name>
</gene>
<name>A0ACC1QSL0_9HYPO</name>
<evidence type="ECO:0000313" key="1">
    <source>
        <dbReference type="EMBL" id="KAJ3492448.1"/>
    </source>
</evidence>
<reference evidence="1" key="1">
    <citation type="submission" date="2022-07" db="EMBL/GenBank/DDBJ databases">
        <title>Genome Sequence of Lecanicillium saksenae.</title>
        <authorList>
            <person name="Buettner E."/>
        </authorList>
    </citation>
    <scope>NUCLEOTIDE SEQUENCE</scope>
    <source>
        <strain evidence="1">VT-O1</strain>
    </source>
</reference>